<reference evidence="1 2" key="1">
    <citation type="submission" date="2022-03" db="EMBL/GenBank/DDBJ databases">
        <title>Genomic Encyclopedia of Type Strains, Phase III (KMG-III): the genomes of soil and plant-associated and newly described type strains.</title>
        <authorList>
            <person name="Whitman W."/>
        </authorList>
    </citation>
    <scope>NUCLEOTIDE SEQUENCE [LARGE SCALE GENOMIC DNA]</scope>
    <source>
        <strain evidence="1 2">BSker1</strain>
    </source>
</reference>
<name>A0ABT1GBD6_9GAMM</name>
<gene>
    <name evidence="1" type="ORF">J2T60_002650</name>
</gene>
<dbReference type="RefSeq" id="WP_253451244.1">
    <property type="nucleotide sequence ID" value="NZ_JALJYF010000003.1"/>
</dbReference>
<sequence>MRKHIVVAPTWEDHPELEALLAELPDLDQDRITQILKDKPISLVARVQVGATELVIKRYRTPSLGKRLSRLLRLSKAYRSWWACQRLAALGIPAMQAVAFVEQRFGPLRFDPVLIGTLVDGPDMIEYLGQYPMENARWESGAKQIIERVQAIHRAGLVHGDLNWTNIRFTRQGASFVDLDDMRAFRFPPRFHNRMLRDWRVLIYNWRDRPAMQKRFAELMRETLGQGLYQQVTAKSFRDHKPVLPFS</sequence>
<evidence type="ECO:0000313" key="2">
    <source>
        <dbReference type="Proteomes" id="UP001523550"/>
    </source>
</evidence>
<proteinExistence type="predicted"/>
<keyword evidence="2" id="KW-1185">Reference proteome</keyword>
<dbReference type="Gene3D" id="1.10.510.10">
    <property type="entry name" value="Transferase(Phosphotransferase) domain 1"/>
    <property type="match status" value="1"/>
</dbReference>
<protein>
    <recommendedName>
        <fullName evidence="3">Lipopolysaccharide kinase (Kdo/WaaP) family protein</fullName>
    </recommendedName>
</protein>
<dbReference type="Proteomes" id="UP001523550">
    <property type="component" value="Unassembled WGS sequence"/>
</dbReference>
<accession>A0ABT1GBD6</accession>
<dbReference type="SUPFAM" id="SSF56112">
    <property type="entry name" value="Protein kinase-like (PK-like)"/>
    <property type="match status" value="1"/>
</dbReference>
<comment type="caution">
    <text evidence="1">The sequence shown here is derived from an EMBL/GenBank/DDBJ whole genome shotgun (WGS) entry which is preliminary data.</text>
</comment>
<dbReference type="Pfam" id="PF06293">
    <property type="entry name" value="Kdo"/>
    <property type="match status" value="1"/>
</dbReference>
<dbReference type="EMBL" id="JALJYF010000003">
    <property type="protein sequence ID" value="MCP1728636.1"/>
    <property type="molecule type" value="Genomic_DNA"/>
</dbReference>
<organism evidence="1 2">
    <name type="scientific">Natronospira proteinivora</name>
    <dbReference type="NCBI Taxonomy" id="1807133"/>
    <lineage>
        <taxon>Bacteria</taxon>
        <taxon>Pseudomonadati</taxon>
        <taxon>Pseudomonadota</taxon>
        <taxon>Gammaproteobacteria</taxon>
        <taxon>Natronospirales</taxon>
        <taxon>Natronospiraceae</taxon>
        <taxon>Natronospira</taxon>
    </lineage>
</organism>
<evidence type="ECO:0000313" key="1">
    <source>
        <dbReference type="EMBL" id="MCP1728636.1"/>
    </source>
</evidence>
<evidence type="ECO:0008006" key="3">
    <source>
        <dbReference type="Google" id="ProtNLM"/>
    </source>
</evidence>
<dbReference type="InterPro" id="IPR011009">
    <property type="entry name" value="Kinase-like_dom_sf"/>
</dbReference>